<dbReference type="PANTHER" id="PTHR43080:SF26">
    <property type="entry name" value="REGULATORY PROTEIN"/>
    <property type="match status" value="1"/>
</dbReference>
<protein>
    <recommendedName>
        <fullName evidence="7">CBS domain-containing protein</fullName>
    </recommendedName>
</protein>
<dbReference type="Gene3D" id="3.30.1340.30">
    <property type="match status" value="1"/>
</dbReference>
<keyword evidence="1 2" id="KW-0129">CBS domain</keyword>
<proteinExistence type="predicted"/>
<dbReference type="KEGG" id="gdi:GDI3636"/>
<evidence type="ECO:0000259" key="3">
    <source>
        <dbReference type="PROSITE" id="PS50914"/>
    </source>
</evidence>
<dbReference type="PROSITE" id="PS51371">
    <property type="entry name" value="CBS"/>
    <property type="match status" value="2"/>
</dbReference>
<evidence type="ECO:0008006" key="7">
    <source>
        <dbReference type="Google" id="ProtNLM"/>
    </source>
</evidence>
<dbReference type="SMART" id="SM00116">
    <property type="entry name" value="CBS"/>
    <property type="match status" value="2"/>
</dbReference>
<evidence type="ECO:0000256" key="2">
    <source>
        <dbReference type="PROSITE-ProRule" id="PRU00703"/>
    </source>
</evidence>
<dbReference type="PANTHER" id="PTHR43080">
    <property type="entry name" value="CBS DOMAIN-CONTAINING PROTEIN CBSX3, MITOCHONDRIAL"/>
    <property type="match status" value="1"/>
</dbReference>
<dbReference type="InterPro" id="IPR046342">
    <property type="entry name" value="CBS_dom_sf"/>
</dbReference>
<dbReference type="Proteomes" id="UP000001176">
    <property type="component" value="Chromosome"/>
</dbReference>
<dbReference type="Gene3D" id="3.10.580.10">
    <property type="entry name" value="CBS-domain"/>
    <property type="match status" value="1"/>
</dbReference>
<dbReference type="InterPro" id="IPR017080">
    <property type="entry name" value="UCP036990_CBS_BON"/>
</dbReference>
<organism evidence="5 6">
    <name type="scientific">Gluconacetobacter diazotrophicus (strain ATCC 49037 / DSM 5601 / CCUG 37298 / CIP 103539 / LMG 7603 / PAl5)</name>
    <dbReference type="NCBI Taxonomy" id="272568"/>
    <lineage>
        <taxon>Bacteria</taxon>
        <taxon>Pseudomonadati</taxon>
        <taxon>Pseudomonadota</taxon>
        <taxon>Alphaproteobacteria</taxon>
        <taxon>Acetobacterales</taxon>
        <taxon>Acetobacteraceae</taxon>
        <taxon>Gluconacetobacter</taxon>
    </lineage>
</organism>
<dbReference type="InterPro" id="IPR007055">
    <property type="entry name" value="BON_dom"/>
</dbReference>
<dbReference type="Pfam" id="PF00571">
    <property type="entry name" value="CBS"/>
    <property type="match status" value="2"/>
</dbReference>
<evidence type="ECO:0000259" key="4">
    <source>
        <dbReference type="PROSITE" id="PS51371"/>
    </source>
</evidence>
<accession>A9H708</accession>
<evidence type="ECO:0000256" key="1">
    <source>
        <dbReference type="ARBA" id="ARBA00023122"/>
    </source>
</evidence>
<sequence>MSVTVRCRGNHLCTTSLRPRRAMNTCPAPSWKRARVMRVRDIMTASVVGVAPTDPLEKAVGLMLEHGISGVPVLGVGGHVVGVLTEGDLLRRSELDTEPGRSWLGDWLRSPGRAASDYVRTHSHRVIDLMSDSPVTIAPDATLREAVDMMLAHRVKRLPVIQDGRMVGILSRADLLRALMRAASGPTETVSDVQIQNEITEEYRRQSKWAGEDFIHVAVQDGVVELTGTILDERLRVAARVAAENTRGVTSVIDHLEVVEPMTDGAMPMRI</sequence>
<feature type="domain" description="BON" evidence="3">
    <location>
        <begin position="191"/>
        <end position="260"/>
    </location>
</feature>
<feature type="domain" description="CBS" evidence="4">
    <location>
        <begin position="43"/>
        <end position="102"/>
    </location>
</feature>
<reference evidence="5 6" key="1">
    <citation type="journal article" date="2009" name="BMC Genomics">
        <title>Complete genome sequence of the sugarcane nitrogen-fixing endophyte Gluconacetobacter diazotrophicus Pal5.</title>
        <authorList>
            <person name="Bertalan M."/>
            <person name="Albano R."/>
            <person name="Padua V."/>
            <person name="Rouws L."/>
            <person name="Rojas C."/>
            <person name="Hemerly A."/>
            <person name="Teixeira K."/>
            <person name="Schwab S."/>
            <person name="Araujo J."/>
            <person name="Oliveira A."/>
            <person name="Franca L."/>
            <person name="Magalhaes V."/>
            <person name="Alqueres S."/>
            <person name="Cardoso A."/>
            <person name="Almeida W."/>
            <person name="Loureiro M.M."/>
            <person name="Nogueira E."/>
            <person name="Cidade D."/>
            <person name="Oliveira D."/>
            <person name="Simao T."/>
            <person name="Macedo J."/>
            <person name="Valadao A."/>
            <person name="Dreschsel M."/>
            <person name="Freitas F."/>
            <person name="Vidal M."/>
            <person name="Guedes H."/>
            <person name="Rodrigues E."/>
            <person name="Meneses C."/>
            <person name="Brioso P."/>
            <person name="Pozzer L."/>
            <person name="Figueiredo D."/>
            <person name="Montano H."/>
            <person name="Junior J."/>
            <person name="Filho G."/>
            <person name="Flores V."/>
            <person name="Ferreira B."/>
            <person name="Branco A."/>
            <person name="Gonzalez P."/>
            <person name="Guillobel H."/>
            <person name="Lemos M."/>
            <person name="Seibel L."/>
            <person name="Macedo J."/>
            <person name="Alves-Ferreira M."/>
            <person name="Sachetto-Martins G."/>
            <person name="Coelho A."/>
            <person name="Santos E."/>
            <person name="Amaral G."/>
            <person name="Neves A."/>
            <person name="Pacheco A.B."/>
            <person name="Carvalho D."/>
            <person name="Lery L."/>
            <person name="Bisch P."/>
            <person name="Rossle S.C."/>
            <person name="Urmenyi T."/>
            <person name="Kruger W.V."/>
            <person name="Martins O."/>
            <person name="Baldani J.I."/>
            <person name="Ferreira P.C."/>
        </authorList>
    </citation>
    <scope>NUCLEOTIDE SEQUENCE [LARGE SCALE GENOMIC DNA]</scope>
    <source>
        <strain evidence="6">ATCC 49037 / DSM 5601 / CCUG 37298 / CIP 103539 / LMG 7603 / PAl5</strain>
    </source>
</reference>
<dbReference type="PROSITE" id="PS50914">
    <property type="entry name" value="BON"/>
    <property type="match status" value="1"/>
</dbReference>
<dbReference type="EMBL" id="AM889285">
    <property type="protein sequence ID" value="CAP57579.1"/>
    <property type="molecule type" value="Genomic_DNA"/>
</dbReference>
<keyword evidence="6" id="KW-1185">Reference proteome</keyword>
<dbReference type="SUPFAM" id="SSF54631">
    <property type="entry name" value="CBS-domain pair"/>
    <property type="match status" value="1"/>
</dbReference>
<feature type="domain" description="CBS" evidence="4">
    <location>
        <begin position="130"/>
        <end position="187"/>
    </location>
</feature>
<dbReference type="InterPro" id="IPR051257">
    <property type="entry name" value="Diverse_CBS-Domain"/>
</dbReference>
<name>A9H708_GLUDA</name>
<dbReference type="CDD" id="cd04586">
    <property type="entry name" value="CBS_pair_BON_assoc"/>
    <property type="match status" value="1"/>
</dbReference>
<dbReference type="InterPro" id="IPR000644">
    <property type="entry name" value="CBS_dom"/>
</dbReference>
<evidence type="ECO:0000313" key="6">
    <source>
        <dbReference type="Proteomes" id="UP000001176"/>
    </source>
</evidence>
<dbReference type="AlphaFoldDB" id="A9H708"/>
<dbReference type="Pfam" id="PF04972">
    <property type="entry name" value="BON"/>
    <property type="match status" value="1"/>
</dbReference>
<dbReference type="PIRSF" id="PIRSF036990">
    <property type="entry name" value="UCP036990_CBS_BON"/>
    <property type="match status" value="1"/>
</dbReference>
<evidence type="ECO:0000313" key="5">
    <source>
        <dbReference type="EMBL" id="CAP57579.1"/>
    </source>
</evidence>
<gene>
    <name evidence="5" type="ordered locus">GDI3636</name>
</gene>